<dbReference type="Gene3D" id="3.30.230.40">
    <property type="entry name" value="Imidazole glycerol phosphate dehydratase, domain 1"/>
    <property type="match status" value="2"/>
</dbReference>
<dbReference type="NCBIfam" id="NF002111">
    <property type="entry name" value="PRK00951.2-1"/>
    <property type="match status" value="1"/>
</dbReference>
<dbReference type="InterPro" id="IPR020568">
    <property type="entry name" value="Ribosomal_Su5_D2-typ_SF"/>
</dbReference>
<evidence type="ECO:0000313" key="9">
    <source>
        <dbReference type="Proteomes" id="UP000269352"/>
    </source>
</evidence>
<comment type="catalytic activity">
    <reaction evidence="6 7">
        <text>D-erythro-1-(imidazol-4-yl)glycerol 3-phosphate = 3-(imidazol-4-yl)-2-oxopropyl phosphate + H2O</text>
        <dbReference type="Rhea" id="RHEA:11040"/>
        <dbReference type="ChEBI" id="CHEBI:15377"/>
        <dbReference type="ChEBI" id="CHEBI:57766"/>
        <dbReference type="ChEBI" id="CHEBI:58278"/>
        <dbReference type="EC" id="4.2.1.19"/>
    </reaction>
</comment>
<comment type="caution">
    <text evidence="8">The sequence shown here is derived from an EMBL/GenBank/DDBJ whole genome shotgun (WGS) entry which is preliminary data.</text>
</comment>
<protein>
    <recommendedName>
        <fullName evidence="2 6">Imidazoleglycerol-phosphate dehydratase</fullName>
        <shortName evidence="6">IGPD</shortName>
        <ecNumber evidence="6 7">4.2.1.19</ecNumber>
    </recommendedName>
</protein>
<keyword evidence="4 6" id="KW-0368">Histidine biosynthesis</keyword>
<gene>
    <name evidence="6 8" type="primary">hisB</name>
    <name evidence="8" type="ORF">NO1_0489</name>
</gene>
<organism evidence="8 9">
    <name type="scientific">Termititenax aidoneus</name>
    <dbReference type="NCBI Taxonomy" id="2218524"/>
    <lineage>
        <taxon>Bacteria</taxon>
        <taxon>Bacillati</taxon>
        <taxon>Candidatus Margulisiibacteriota</taxon>
        <taxon>Candidatus Termititenacia</taxon>
        <taxon>Candidatus Termititenacales</taxon>
        <taxon>Candidatus Termititenacaceae</taxon>
        <taxon>Candidatus Termititenax</taxon>
    </lineage>
</organism>
<evidence type="ECO:0000256" key="2">
    <source>
        <dbReference type="ARBA" id="ARBA00016664"/>
    </source>
</evidence>
<dbReference type="GO" id="GO:0000105">
    <property type="term" value="P:L-histidine biosynthetic process"/>
    <property type="evidence" value="ECO:0007669"/>
    <property type="project" value="UniProtKB-UniRule"/>
</dbReference>
<dbReference type="CDD" id="cd07914">
    <property type="entry name" value="IGPD"/>
    <property type="match status" value="1"/>
</dbReference>
<name>A0A388T936_TERA1</name>
<comment type="subcellular location">
    <subcellularLocation>
        <location evidence="6 7">Cytoplasm</location>
    </subcellularLocation>
</comment>
<dbReference type="PROSITE" id="PS00954">
    <property type="entry name" value="IGP_DEHYDRATASE_1"/>
    <property type="match status" value="1"/>
</dbReference>
<keyword evidence="9" id="KW-1185">Reference proteome</keyword>
<dbReference type="InterPro" id="IPR020565">
    <property type="entry name" value="ImidazoleglycerP_deHydtase_CS"/>
</dbReference>
<dbReference type="PANTHER" id="PTHR23133:SF2">
    <property type="entry name" value="IMIDAZOLEGLYCEROL-PHOSPHATE DEHYDRATASE"/>
    <property type="match status" value="1"/>
</dbReference>
<keyword evidence="6" id="KW-0963">Cytoplasm</keyword>
<evidence type="ECO:0000256" key="4">
    <source>
        <dbReference type="ARBA" id="ARBA00023102"/>
    </source>
</evidence>
<dbReference type="PROSITE" id="PS00955">
    <property type="entry name" value="IGP_DEHYDRATASE_2"/>
    <property type="match status" value="1"/>
</dbReference>
<dbReference type="FunFam" id="3.30.230.40:FF:000001">
    <property type="entry name" value="Imidazoleglycerol-phosphate dehydratase HisB"/>
    <property type="match status" value="1"/>
</dbReference>
<evidence type="ECO:0000256" key="5">
    <source>
        <dbReference type="ARBA" id="ARBA00023239"/>
    </source>
</evidence>
<reference evidence="8 9" key="1">
    <citation type="journal article" date="2019" name="ISME J.">
        <title>Genome analyses of uncultured TG2/ZB3 bacteria in 'Margulisbacteria' specifically attached to ectosymbiotic spirochetes of protists in the termite gut.</title>
        <authorList>
            <person name="Utami Y.D."/>
            <person name="Kuwahara H."/>
            <person name="Igai K."/>
            <person name="Murakami T."/>
            <person name="Sugaya K."/>
            <person name="Morikawa T."/>
            <person name="Nagura Y."/>
            <person name="Yuki M."/>
            <person name="Deevong P."/>
            <person name="Inoue T."/>
            <person name="Kihara K."/>
            <person name="Lo N."/>
            <person name="Yamada A."/>
            <person name="Ohkuma M."/>
            <person name="Hongoh Y."/>
        </authorList>
    </citation>
    <scope>NUCLEOTIDE SEQUENCE [LARGE SCALE GENOMIC DNA]</scope>
    <source>
        <strain evidence="8">NkOx7-01</strain>
    </source>
</reference>
<dbReference type="Proteomes" id="UP000269352">
    <property type="component" value="Unassembled WGS sequence"/>
</dbReference>
<accession>A0A388T936</accession>
<evidence type="ECO:0000313" key="8">
    <source>
        <dbReference type="EMBL" id="GBR73035.1"/>
    </source>
</evidence>
<proteinExistence type="inferred from homology"/>
<dbReference type="EC" id="4.2.1.19" evidence="6 7"/>
<dbReference type="InterPro" id="IPR038494">
    <property type="entry name" value="IGPD_sf"/>
</dbReference>
<evidence type="ECO:0000256" key="6">
    <source>
        <dbReference type="HAMAP-Rule" id="MF_00076"/>
    </source>
</evidence>
<evidence type="ECO:0000256" key="7">
    <source>
        <dbReference type="RuleBase" id="RU000599"/>
    </source>
</evidence>
<dbReference type="EMBL" id="BGZN01000005">
    <property type="protein sequence ID" value="GBR73035.1"/>
    <property type="molecule type" value="Genomic_DNA"/>
</dbReference>
<evidence type="ECO:0000256" key="3">
    <source>
        <dbReference type="ARBA" id="ARBA00022605"/>
    </source>
</evidence>
<dbReference type="UniPathway" id="UPA00031">
    <property type="reaction ID" value="UER00011"/>
</dbReference>
<dbReference type="AlphaFoldDB" id="A0A388T936"/>
<dbReference type="Pfam" id="PF00475">
    <property type="entry name" value="IGPD"/>
    <property type="match status" value="1"/>
</dbReference>
<dbReference type="NCBIfam" id="NF002109">
    <property type="entry name" value="PRK00951.1-5"/>
    <property type="match status" value="1"/>
</dbReference>
<dbReference type="PANTHER" id="PTHR23133">
    <property type="entry name" value="IMIDAZOLEGLYCEROL-PHOSPHATE DEHYDRATASE HIS7"/>
    <property type="match status" value="1"/>
</dbReference>
<sequence length="194" mass="21011">MRKTQKSRQTKETQIALELNLDGQGQSEISTGIAFFDHMLTLLAKHGNFDLNIQAQGDLAVDAHHTVEDVGLVLGDAFKTALGDKTGINRYGFFVLPMDEALAECALDISGRPFLQFSAEFAKAKVGEFDAELVEEFWRAFAAQAGITAHIRLLSGSNLHHAAEAIFKGMARALRAAVSVDPRTQGVPSTKGIL</sequence>
<keyword evidence="3 6" id="KW-0028">Amino-acid biosynthesis</keyword>
<comment type="pathway">
    <text evidence="1 6 7">Amino-acid biosynthesis; L-histidine biosynthesis; L-histidine from 5-phospho-alpha-D-ribose 1-diphosphate: step 6/9.</text>
</comment>
<comment type="similarity">
    <text evidence="6 7">Belongs to the imidazoleglycerol-phosphate dehydratase family.</text>
</comment>
<dbReference type="HAMAP" id="MF_00076">
    <property type="entry name" value="HisB"/>
    <property type="match status" value="1"/>
</dbReference>
<dbReference type="InterPro" id="IPR000807">
    <property type="entry name" value="ImidazoleglycerolP_deHydtase"/>
</dbReference>
<dbReference type="GO" id="GO:0004424">
    <property type="term" value="F:imidazoleglycerol-phosphate dehydratase activity"/>
    <property type="evidence" value="ECO:0007669"/>
    <property type="project" value="UniProtKB-UniRule"/>
</dbReference>
<dbReference type="NCBIfam" id="NF002114">
    <property type="entry name" value="PRK00951.2-4"/>
    <property type="match status" value="1"/>
</dbReference>
<dbReference type="FunFam" id="3.30.230.40:FF:000003">
    <property type="entry name" value="Imidazoleglycerol-phosphate dehydratase HisB"/>
    <property type="match status" value="1"/>
</dbReference>
<evidence type="ECO:0000256" key="1">
    <source>
        <dbReference type="ARBA" id="ARBA00005047"/>
    </source>
</evidence>
<dbReference type="GO" id="GO:0005737">
    <property type="term" value="C:cytoplasm"/>
    <property type="evidence" value="ECO:0007669"/>
    <property type="project" value="UniProtKB-SubCell"/>
</dbReference>
<keyword evidence="5 6" id="KW-0456">Lyase</keyword>
<dbReference type="SUPFAM" id="SSF54211">
    <property type="entry name" value="Ribosomal protein S5 domain 2-like"/>
    <property type="match status" value="2"/>
</dbReference>
<dbReference type="NCBIfam" id="NF002107">
    <property type="entry name" value="PRK00951.1-2"/>
    <property type="match status" value="1"/>
</dbReference>